<dbReference type="HOGENOM" id="CLU_099365_0_0_0"/>
<dbReference type="KEGG" id="dra:DR_1590"/>
<dbReference type="AlphaFoldDB" id="Q9RU06"/>
<feature type="region of interest" description="Disordered" evidence="1">
    <location>
        <begin position="160"/>
        <end position="183"/>
    </location>
</feature>
<organism evidence="2 3">
    <name type="scientific">Deinococcus radiodurans (strain ATCC 13939 / DSM 20539 / JCM 16871 / CCUG 27074 / LMG 4051 / NBRC 15346 / NCIMB 9279 / VKM B-1422 / R1)</name>
    <dbReference type="NCBI Taxonomy" id="243230"/>
    <lineage>
        <taxon>Bacteria</taxon>
        <taxon>Thermotogati</taxon>
        <taxon>Deinococcota</taxon>
        <taxon>Deinococci</taxon>
        <taxon>Deinococcales</taxon>
        <taxon>Deinococcaceae</taxon>
        <taxon>Deinococcus</taxon>
    </lineage>
</organism>
<sequence>MSEEIVVKQSMPMRARPEVLYRLALEPRRRAGWDSNLVSAAYAGEPQRLAQNALVDFKFVRRLLGLKFQARYGQLIPSQRGGWEAVRPFGPLEKFSQQWNFKPMPGGTEVTLTVKGTVRYKWIRTQIERVLQNMAVTALMDLQRQVDAPTAQLVEDMGREMAEKQKAEQKAAKNAAKASKRKK</sequence>
<dbReference type="STRING" id="243230.DR_1590"/>
<reference evidence="2 3" key="1">
    <citation type="journal article" date="1999" name="Science">
        <title>Genome sequence of the radioresistant bacterium Deinococcus radiodurans R1.</title>
        <authorList>
            <person name="White O."/>
            <person name="Eisen J.A."/>
            <person name="Heidelberg J.F."/>
            <person name="Hickey E.K."/>
            <person name="Peterson J.D."/>
            <person name="Dodson R.J."/>
            <person name="Haft D.H."/>
            <person name="Gwinn M.L."/>
            <person name="Nelson W.C."/>
            <person name="Richardson D.L."/>
            <person name="Moffat K.S."/>
            <person name="Qin H."/>
            <person name="Jiang L."/>
            <person name="Pamphile W."/>
            <person name="Crosby M."/>
            <person name="Shen M."/>
            <person name="Vamathevan J.J."/>
            <person name="Lam P."/>
            <person name="McDonald L."/>
            <person name="Utterback T."/>
            <person name="Zalewski C."/>
            <person name="Makarova K.S."/>
            <person name="Aravind L."/>
            <person name="Daly M.J."/>
            <person name="Minton K.W."/>
            <person name="Fleischmann R.D."/>
            <person name="Ketchum K.A."/>
            <person name="Nelson K.E."/>
            <person name="Salzberg S."/>
            <person name="Smith H.O."/>
            <person name="Venter J.C."/>
            <person name="Fraser C.M."/>
        </authorList>
    </citation>
    <scope>NUCLEOTIDE SEQUENCE [LARGE SCALE GENOMIC DNA]</scope>
    <source>
        <strain evidence="3">ATCC 13939 / DSM 20539 / JCM 16871 / LMG 4051 / NBRC 15346 / NCIMB 9279 / R1 / VKM B-1422</strain>
    </source>
</reference>
<dbReference type="SUPFAM" id="SSF55961">
    <property type="entry name" value="Bet v1-like"/>
    <property type="match status" value="1"/>
</dbReference>
<dbReference type="GeneID" id="69517829"/>
<dbReference type="RefSeq" id="WP_010888229.1">
    <property type="nucleotide sequence ID" value="NC_001263.1"/>
</dbReference>
<dbReference type="SMR" id="Q9RU06"/>
<dbReference type="PaxDb" id="243230-DR_1590"/>
<dbReference type="Proteomes" id="UP000002524">
    <property type="component" value="Chromosome 1"/>
</dbReference>
<dbReference type="EnsemblBacteria" id="AAF11153">
    <property type="protein sequence ID" value="AAF11153"/>
    <property type="gene ID" value="DR_1590"/>
</dbReference>
<evidence type="ECO:0008006" key="4">
    <source>
        <dbReference type="Google" id="ProtNLM"/>
    </source>
</evidence>
<evidence type="ECO:0000313" key="3">
    <source>
        <dbReference type="Proteomes" id="UP000002524"/>
    </source>
</evidence>
<dbReference type="PIR" id="G75378">
    <property type="entry name" value="G75378"/>
</dbReference>
<dbReference type="InParanoid" id="Q9RU06"/>
<protein>
    <recommendedName>
        <fullName evidence="4">Coenzyme Q-binding protein COQ10 START domain-containing protein</fullName>
    </recommendedName>
</protein>
<dbReference type="EMBL" id="AE000513">
    <property type="protein sequence ID" value="AAF11153.1"/>
    <property type="molecule type" value="Genomic_DNA"/>
</dbReference>
<gene>
    <name evidence="2" type="ordered locus">DR_1590</name>
</gene>
<proteinExistence type="predicted"/>
<evidence type="ECO:0000313" key="2">
    <source>
        <dbReference type="EMBL" id="AAF11153.1"/>
    </source>
</evidence>
<dbReference type="InterPro" id="IPR023393">
    <property type="entry name" value="START-like_dom_sf"/>
</dbReference>
<accession>Q9RU06</accession>
<evidence type="ECO:0000256" key="1">
    <source>
        <dbReference type="SAM" id="MobiDB-lite"/>
    </source>
</evidence>
<keyword evidence="3" id="KW-1185">Reference proteome</keyword>
<dbReference type="Gene3D" id="3.30.530.20">
    <property type="match status" value="1"/>
</dbReference>
<feature type="compositionally biased region" description="Basic and acidic residues" evidence="1">
    <location>
        <begin position="160"/>
        <end position="171"/>
    </location>
</feature>
<dbReference type="PATRIC" id="fig|243230.17.peg.1794"/>
<name>Q9RU06_DEIRA</name>
<dbReference type="OrthoDB" id="73391at2"/>